<keyword evidence="1" id="KW-0479">Metal-binding</keyword>
<dbReference type="PIRSF" id="PIRSF011502">
    <property type="entry name" value="DdrA_PduG"/>
    <property type="match status" value="1"/>
</dbReference>
<feature type="domain" description="Diol dehydratase reactivase ATPase-like" evidence="3">
    <location>
        <begin position="275"/>
        <end position="602"/>
    </location>
</feature>
<dbReference type="InterPro" id="IPR040916">
    <property type="entry name" value="DDR_swiveling"/>
</dbReference>
<proteinExistence type="predicted"/>
<organism evidence="5">
    <name type="scientific">Salmonella enterica subsp. enterica serovar Kottbus</name>
    <dbReference type="NCBI Taxonomy" id="224727"/>
    <lineage>
        <taxon>Bacteria</taxon>
        <taxon>Pseudomonadati</taxon>
        <taxon>Pseudomonadota</taxon>
        <taxon>Gammaproteobacteria</taxon>
        <taxon>Enterobacterales</taxon>
        <taxon>Enterobacteriaceae</taxon>
        <taxon>Salmonella</taxon>
    </lineage>
</organism>
<dbReference type="GO" id="GO:0005524">
    <property type="term" value="F:ATP binding"/>
    <property type="evidence" value="ECO:0007669"/>
    <property type="project" value="UniProtKB-KW"/>
</dbReference>
<keyword evidence="1" id="KW-0460">Magnesium</keyword>
<feature type="binding site" evidence="1">
    <location>
        <position position="183"/>
    </location>
    <ligand>
        <name>Mg(2+)</name>
        <dbReference type="ChEBI" id="CHEBI:18420"/>
    </ligand>
</feature>
<reference evidence="5" key="1">
    <citation type="submission" date="2018-06" db="EMBL/GenBank/DDBJ databases">
        <authorList>
            <person name="Ashton P.M."/>
            <person name="Dallman T."/>
            <person name="Nair S."/>
            <person name="De Pinna E."/>
            <person name="Peters T."/>
            <person name="Grant K."/>
        </authorList>
    </citation>
    <scope>NUCLEOTIDE SEQUENCE</scope>
    <source>
        <strain evidence="5">430336</strain>
    </source>
</reference>
<dbReference type="InterPro" id="IPR012340">
    <property type="entry name" value="NA-bd_OB-fold"/>
</dbReference>
<dbReference type="Pfam" id="PF18427">
    <property type="entry name" value="DDR_swiveling"/>
    <property type="match status" value="1"/>
</dbReference>
<dbReference type="InterPro" id="IPR043129">
    <property type="entry name" value="ATPase_NBD"/>
</dbReference>
<feature type="domain" description="DD-reactivating factor swiveling" evidence="4">
    <location>
        <begin position="93"/>
        <end position="254"/>
    </location>
</feature>
<gene>
    <name evidence="5" type="ORF">DM035_01070</name>
</gene>
<feature type="binding site" evidence="2">
    <location>
        <begin position="11"/>
        <end position="13"/>
    </location>
    <ligand>
        <name>ATP</name>
        <dbReference type="ChEBI" id="CHEBI:30616"/>
    </ligand>
</feature>
<dbReference type="GO" id="GO:0046872">
    <property type="term" value="F:metal ion binding"/>
    <property type="evidence" value="ECO:0007669"/>
    <property type="project" value="UniProtKB-KW"/>
</dbReference>
<sequence length="610" mass="64529">MRYIAGIDIGNSSTEVALARQDETGTLTITHSALAETTGIKGTLRNVFGIQEVLALVAKRAGINVSDISLIRINEATPVIGDVAMETITETIITESTMIGHNPKTPGGVGLGVGITITPEELLTRPADSSYILVVSSAFDFADIANVINASMRAGYQITGVILQRDDGVLVSNRLEKSLPIVDEVLYIDRIPLGMLAAIEVAVPGKVIETLSNPYGIATVFNLNADETKNIVPMARALIGNRSAVVVKTPSGDVKARAIPAGNLELQAQGRTVRVDVAAGAEAIMKAVDGCGKLDNVTGEAGTNIGGMLEHVRQTMAELTNKPSSEIFIQDLLAVDTSVPVSVTGGLAGEFSLEQAVGIASMVKSDRLQMAMIAREIEQKLNIDVQIGGAEAEAAILGALTTPGTTRPLAILDLGAGSTDASIINPKGEIIATHLAGAGDMVTMIIARELGLEDRYLAEEIKKYPLAKVESLFHLRHEDGSVQFFPTPLPPAVFARVCVVKPDELVPLPGDLALEKVRAIRRSAKERVFVTNALRALRQVSPTGNIRDIPFVVLVGGSSLDFEVPQLVTDALAHYRLVAGRGNIRGSEGPRNAVATGLILSWHKEFAHGQ</sequence>
<evidence type="ECO:0000259" key="4">
    <source>
        <dbReference type="Pfam" id="PF18427"/>
    </source>
</evidence>
<dbReference type="Gene3D" id="3.90.470.30">
    <property type="match status" value="1"/>
</dbReference>
<evidence type="ECO:0000256" key="1">
    <source>
        <dbReference type="PIRSR" id="PIRSR011502-1"/>
    </source>
</evidence>
<dbReference type="Gene3D" id="2.40.50.140">
    <property type="entry name" value="Nucleic acid-binding proteins"/>
    <property type="match status" value="1"/>
</dbReference>
<evidence type="ECO:0000256" key="2">
    <source>
        <dbReference type="PIRSR" id="PIRSR011502-2"/>
    </source>
</evidence>
<dbReference type="Gene3D" id="3.30.420.40">
    <property type="match status" value="2"/>
</dbReference>
<protein>
    <submittedName>
        <fullName evidence="5">Diol dehydratase reactivase subunit alpha</fullName>
    </submittedName>
</protein>
<dbReference type="SUPFAM" id="SSF82317">
    <property type="entry name" value="Swiveling domain of dehydratase reactivase alpha subunit"/>
    <property type="match status" value="1"/>
</dbReference>
<feature type="binding site" evidence="2">
    <location>
        <begin position="459"/>
        <end position="462"/>
    </location>
    <ligand>
        <name>ATP</name>
        <dbReference type="ChEBI" id="CHEBI:30616"/>
    </ligand>
</feature>
<feature type="binding site" evidence="1">
    <location>
        <position position="105"/>
    </location>
    <ligand>
        <name>Mg(2+)</name>
        <dbReference type="ChEBI" id="CHEBI:18420"/>
    </ligand>
</feature>
<dbReference type="Gene3D" id="3.50.30.70">
    <property type="entry name" value="Swiveling domain of dehydratase reactivase alpha subunit"/>
    <property type="match status" value="1"/>
</dbReference>
<dbReference type="EMBL" id="AAGQTM010000001">
    <property type="protein sequence ID" value="EBQ9792802.1"/>
    <property type="molecule type" value="Genomic_DNA"/>
</dbReference>
<dbReference type="NCBIfam" id="TIGR04491">
    <property type="entry name" value="reactive_PduG"/>
    <property type="match status" value="1"/>
</dbReference>
<dbReference type="RefSeq" id="WP_001748556.1">
    <property type="nucleotide sequence ID" value="NZ_CP062220.1"/>
</dbReference>
<keyword evidence="2" id="KW-0547">Nucleotide-binding</keyword>
<dbReference type="InterPro" id="IPR009191">
    <property type="entry name" value="DDRA"/>
</dbReference>
<feature type="binding site" evidence="2">
    <location>
        <position position="591"/>
    </location>
    <ligand>
        <name>ATP</name>
        <dbReference type="ChEBI" id="CHEBI:30616"/>
    </ligand>
</feature>
<dbReference type="InterPro" id="IPR028975">
    <property type="entry name" value="DDRA_swiveling_dom_sf"/>
</dbReference>
<dbReference type="AlphaFoldDB" id="A0A3V4QP41"/>
<name>A0A3V4QP41_SALET</name>
<dbReference type="Pfam" id="PF08841">
    <property type="entry name" value="DDR"/>
    <property type="match status" value="1"/>
</dbReference>
<keyword evidence="2" id="KW-0067">ATP-binding</keyword>
<evidence type="ECO:0000259" key="3">
    <source>
        <dbReference type="Pfam" id="PF08841"/>
    </source>
</evidence>
<comment type="caution">
    <text evidence="5">The sequence shown here is derived from an EMBL/GenBank/DDBJ whole genome shotgun (WGS) entry which is preliminary data.</text>
</comment>
<accession>A0A3V4QP41</accession>
<evidence type="ECO:0000313" key="5">
    <source>
        <dbReference type="EMBL" id="EBQ9792802.1"/>
    </source>
</evidence>
<feature type="binding site" evidence="2">
    <location>
        <begin position="557"/>
        <end position="558"/>
    </location>
    <ligand>
        <name>ATP</name>
        <dbReference type="ChEBI" id="CHEBI:30616"/>
    </ligand>
</feature>
<dbReference type="InterPro" id="IPR030994">
    <property type="entry name" value="DDR_dom"/>
</dbReference>
<feature type="binding site" evidence="1">
    <location>
        <position position="166"/>
    </location>
    <ligand>
        <name>Mg(2+)</name>
        <dbReference type="ChEBI" id="CHEBI:18420"/>
    </ligand>
</feature>
<dbReference type="SUPFAM" id="SSF53067">
    <property type="entry name" value="Actin-like ATPase domain"/>
    <property type="match status" value="2"/>
</dbReference>